<evidence type="ECO:0000256" key="1">
    <source>
        <dbReference type="ARBA" id="ARBA00001798"/>
    </source>
</evidence>
<feature type="domain" description="RING-type" evidence="16">
    <location>
        <begin position="189"/>
        <end position="468"/>
    </location>
</feature>
<evidence type="ECO:0000256" key="3">
    <source>
        <dbReference type="ARBA" id="ARBA00012251"/>
    </source>
</evidence>
<evidence type="ECO:0000256" key="4">
    <source>
        <dbReference type="ARBA" id="ARBA00022679"/>
    </source>
</evidence>
<keyword evidence="7 11" id="KW-0863">Zinc-finger</keyword>
<protein>
    <recommendedName>
        <fullName evidence="3">RBR-type E3 ubiquitin transferase</fullName>
        <ecNumber evidence="3">2.3.2.31</ecNumber>
    </recommendedName>
</protein>
<evidence type="ECO:0000313" key="18">
    <source>
        <dbReference type="Proteomes" id="UP001138500"/>
    </source>
</evidence>
<dbReference type="InterPro" id="IPR016135">
    <property type="entry name" value="UBQ-conjugating_enzyme/RWD"/>
</dbReference>
<evidence type="ECO:0000256" key="12">
    <source>
        <dbReference type="SAM" id="Coils"/>
    </source>
</evidence>
<dbReference type="InterPro" id="IPR013083">
    <property type="entry name" value="Znf_RING/FYVE/PHD"/>
</dbReference>
<keyword evidence="12" id="KW-0175">Coiled coil</keyword>
<dbReference type="PROSITE" id="PS50089">
    <property type="entry name" value="ZF_RING_2"/>
    <property type="match status" value="1"/>
</dbReference>
<dbReference type="InterPro" id="IPR002867">
    <property type="entry name" value="IBR_dom"/>
</dbReference>
<dbReference type="Pfam" id="PF22191">
    <property type="entry name" value="IBR_1"/>
    <property type="match status" value="1"/>
</dbReference>
<comment type="catalytic activity">
    <reaction evidence="1">
        <text>[E2 ubiquitin-conjugating enzyme]-S-ubiquitinyl-L-cysteine + [acceptor protein]-L-lysine = [E2 ubiquitin-conjugating enzyme]-L-cysteine + [acceptor protein]-N(6)-ubiquitinyl-L-lysine.</text>
        <dbReference type="EC" id="2.3.2.31"/>
    </reaction>
</comment>
<sequence length="643" mass="72316">MADMDDERVEELGSLEAIYPELVSDHSSSTATLELAVTPTRPLLVRFVPDTTSKGRTITIGANGSYTTAVTSAYIEKDIELAHLPPLCLQATLPVGYPAKTSPKVHVKVEQDWLPAEKLKELEGEAEKLWDEYGRCQILFAYIDYLQQSAERGFDLDQSASGCLVLPSGYERSLVKFDADMKLATFNAGTYDCGICLEPKKGTSCYRMARCGHVFCRNCLKESFDNYITEGNVAAIRCLDPTCGKEAGLTPRRKRKEQSLHPRELLAMGIEEATVRRYVELKRKKKMEADKSTVYCPRTWCQGPAKSAKYPPIPADLSAYEPDSSDDDELGQHGTNDLPRSTPDSHKSTNSSASNRPIEPGDRIAICEKCSLAFCRICYMGWHGDFARCFPRDPNELSAEEKASYDYIRMNTSPCPTCSSPTQKTMGCNHMKCFQCNTHFCYLCGSWLDGGNPYQHFNKAGTDCYQRLWELEEGDEGQAPEDGRVFRGARYYEQLALEAAHDAQAEEDAAAEAEAQRMQIEENGRDVADDFHDGEAEADFARLELNQPEPRQPDDVAPHPRAARRQRNPFPARPRAGGAAQAVREHERNAQRRPRGPDGFVARPRRDRQVDEIRRFVELAARNEEDGWDSDELDEEDDGWRIR</sequence>
<feature type="region of interest" description="Disordered" evidence="13">
    <location>
        <begin position="312"/>
        <end position="357"/>
    </location>
</feature>
<feature type="region of interest" description="Disordered" evidence="13">
    <location>
        <begin position="619"/>
        <end position="643"/>
    </location>
</feature>
<dbReference type="InterPro" id="IPR017907">
    <property type="entry name" value="Znf_RING_CS"/>
</dbReference>
<dbReference type="FunFam" id="3.30.40.10:FF:000416">
    <property type="entry name" value="RBR-type E3 ubiquitin transferase"/>
    <property type="match status" value="1"/>
</dbReference>
<dbReference type="Gene3D" id="1.20.120.1750">
    <property type="match status" value="1"/>
</dbReference>
<dbReference type="AlphaFoldDB" id="A0A9W7SW39"/>
<proteinExistence type="inferred from homology"/>
<keyword evidence="5" id="KW-0479">Metal-binding</keyword>
<dbReference type="EC" id="2.3.2.31" evidence="3"/>
<comment type="pathway">
    <text evidence="2">Protein modification; protein ubiquitination.</text>
</comment>
<evidence type="ECO:0000256" key="13">
    <source>
        <dbReference type="SAM" id="MobiDB-lite"/>
    </source>
</evidence>
<dbReference type="InterPro" id="IPR044066">
    <property type="entry name" value="TRIAD_supradom"/>
</dbReference>
<comment type="similarity">
    <text evidence="10">Belongs to the RBR family. RNF14 subfamily.</text>
</comment>
<dbReference type="Pfam" id="PF05773">
    <property type="entry name" value="RWD"/>
    <property type="match status" value="1"/>
</dbReference>
<evidence type="ECO:0000256" key="11">
    <source>
        <dbReference type="PROSITE-ProRule" id="PRU00175"/>
    </source>
</evidence>
<name>A0A9W7SW39_9PEZI</name>
<dbReference type="InterPro" id="IPR006575">
    <property type="entry name" value="RWD_dom"/>
</dbReference>
<dbReference type="Gene3D" id="3.30.40.10">
    <property type="entry name" value="Zinc/RING finger domain, C3HC4 (zinc finger)"/>
    <property type="match status" value="1"/>
</dbReference>
<dbReference type="Proteomes" id="UP001138500">
    <property type="component" value="Unassembled WGS sequence"/>
</dbReference>
<dbReference type="Gene3D" id="3.10.110.10">
    <property type="entry name" value="Ubiquitin Conjugating Enzyme"/>
    <property type="match status" value="1"/>
</dbReference>
<feature type="coiled-coil region" evidence="12">
    <location>
        <begin position="496"/>
        <end position="523"/>
    </location>
</feature>
<evidence type="ECO:0000256" key="7">
    <source>
        <dbReference type="ARBA" id="ARBA00022771"/>
    </source>
</evidence>
<keyword evidence="18" id="KW-1185">Reference proteome</keyword>
<dbReference type="SMART" id="SM00647">
    <property type="entry name" value="IBR"/>
    <property type="match status" value="2"/>
</dbReference>
<dbReference type="CDD" id="cd23820">
    <property type="entry name" value="RWD_RNF14"/>
    <property type="match status" value="1"/>
</dbReference>
<organism evidence="17 18">
    <name type="scientific">Teratosphaeria destructans</name>
    <dbReference type="NCBI Taxonomy" id="418781"/>
    <lineage>
        <taxon>Eukaryota</taxon>
        <taxon>Fungi</taxon>
        <taxon>Dikarya</taxon>
        <taxon>Ascomycota</taxon>
        <taxon>Pezizomycotina</taxon>
        <taxon>Dothideomycetes</taxon>
        <taxon>Dothideomycetidae</taxon>
        <taxon>Mycosphaerellales</taxon>
        <taxon>Teratosphaeriaceae</taxon>
        <taxon>Teratosphaeria</taxon>
    </lineage>
</organism>
<evidence type="ECO:0000256" key="5">
    <source>
        <dbReference type="ARBA" id="ARBA00022723"/>
    </source>
</evidence>
<evidence type="ECO:0000259" key="14">
    <source>
        <dbReference type="PROSITE" id="PS50089"/>
    </source>
</evidence>
<evidence type="ECO:0000259" key="16">
    <source>
        <dbReference type="PROSITE" id="PS51873"/>
    </source>
</evidence>
<feature type="domain" description="RWD" evidence="15">
    <location>
        <begin position="10"/>
        <end position="153"/>
    </location>
</feature>
<dbReference type="CDD" id="cd23134">
    <property type="entry name" value="RING-HC_ITT1-like"/>
    <property type="match status" value="1"/>
</dbReference>
<gene>
    <name evidence="17" type="ORF">Tdes44962_MAKER00273</name>
</gene>
<evidence type="ECO:0000256" key="8">
    <source>
        <dbReference type="ARBA" id="ARBA00022786"/>
    </source>
</evidence>
<evidence type="ECO:0000256" key="10">
    <source>
        <dbReference type="ARBA" id="ARBA00044508"/>
    </source>
</evidence>
<dbReference type="InterPro" id="IPR001841">
    <property type="entry name" value="Znf_RING"/>
</dbReference>
<evidence type="ECO:0000259" key="15">
    <source>
        <dbReference type="PROSITE" id="PS50908"/>
    </source>
</evidence>
<dbReference type="CDD" id="cd20354">
    <property type="entry name" value="Rcat_RBR_RNF14"/>
    <property type="match status" value="1"/>
</dbReference>
<evidence type="ECO:0000313" key="17">
    <source>
        <dbReference type="EMBL" id="KAH9832792.1"/>
    </source>
</evidence>
<dbReference type="PROSITE" id="PS50908">
    <property type="entry name" value="RWD"/>
    <property type="match status" value="1"/>
</dbReference>
<dbReference type="PANTHER" id="PTHR11685">
    <property type="entry name" value="RBR FAMILY RING FINGER AND IBR DOMAIN-CONTAINING"/>
    <property type="match status" value="1"/>
</dbReference>
<dbReference type="InterPro" id="IPR031127">
    <property type="entry name" value="E3_UB_ligase_RBR"/>
</dbReference>
<keyword evidence="8" id="KW-0833">Ubl conjugation pathway</keyword>
<keyword evidence="4" id="KW-0808">Transferase</keyword>
<evidence type="ECO:0000256" key="9">
    <source>
        <dbReference type="ARBA" id="ARBA00022833"/>
    </source>
</evidence>
<evidence type="ECO:0000256" key="2">
    <source>
        <dbReference type="ARBA" id="ARBA00004906"/>
    </source>
</evidence>
<dbReference type="EMBL" id="RIBY02001112">
    <property type="protein sequence ID" value="KAH9832792.1"/>
    <property type="molecule type" value="Genomic_DNA"/>
</dbReference>
<evidence type="ECO:0000256" key="6">
    <source>
        <dbReference type="ARBA" id="ARBA00022737"/>
    </source>
</evidence>
<dbReference type="GO" id="GO:0016567">
    <property type="term" value="P:protein ubiquitination"/>
    <property type="evidence" value="ECO:0007669"/>
    <property type="project" value="InterPro"/>
</dbReference>
<dbReference type="PROSITE" id="PS51873">
    <property type="entry name" value="TRIAD"/>
    <property type="match status" value="1"/>
</dbReference>
<dbReference type="GO" id="GO:0008270">
    <property type="term" value="F:zinc ion binding"/>
    <property type="evidence" value="ECO:0007669"/>
    <property type="project" value="UniProtKB-KW"/>
</dbReference>
<keyword evidence="9" id="KW-0862">Zinc</keyword>
<comment type="caution">
    <text evidence="17">The sequence shown here is derived from an EMBL/GenBank/DDBJ whole genome shotgun (WGS) entry which is preliminary data.</text>
</comment>
<dbReference type="OrthoDB" id="1431934at2759"/>
<keyword evidence="6" id="KW-0677">Repeat</keyword>
<dbReference type="Pfam" id="PF00097">
    <property type="entry name" value="zf-C3HC4"/>
    <property type="match status" value="1"/>
</dbReference>
<reference evidence="17 18" key="1">
    <citation type="journal article" date="2018" name="IMA Fungus">
        <title>IMA Genome-F 10: Nine draft genome sequences of Claviceps purpurea s.lat., including C. arundinis, C. humidiphila, and C. cf. spartinae, pseudomolecules for the pitch canker pathogen Fusarium circinatum, draft genome of Davidsoniella eucalypti, Grosmannia galeiformis, Quambalaria eucalypti, and Teratosphaeria destructans.</title>
        <authorList>
            <person name="Wingfield B.D."/>
            <person name="Liu M."/>
            <person name="Nguyen H.D."/>
            <person name="Lane F.A."/>
            <person name="Morgan S.W."/>
            <person name="De Vos L."/>
            <person name="Wilken P.M."/>
            <person name="Duong T.A."/>
            <person name="Aylward J."/>
            <person name="Coetzee M.P."/>
            <person name="Dadej K."/>
            <person name="De Beer Z.W."/>
            <person name="Findlay W."/>
            <person name="Havenga M."/>
            <person name="Kolarik M."/>
            <person name="Menzies J.G."/>
            <person name="Naidoo K."/>
            <person name="Pochopski O."/>
            <person name="Shoukouhi P."/>
            <person name="Santana Q.C."/>
            <person name="Seifert K.A."/>
            <person name="Soal N."/>
            <person name="Steenkamp E.T."/>
            <person name="Tatham C.T."/>
            <person name="van der Nest M.A."/>
            <person name="Wingfield M.J."/>
        </authorList>
    </citation>
    <scope>NUCLEOTIDE SEQUENCE [LARGE SCALE GENOMIC DNA]</scope>
    <source>
        <strain evidence="17">CMW44962</strain>
    </source>
</reference>
<dbReference type="InterPro" id="IPR018957">
    <property type="entry name" value="Znf_C3HC4_RING-type"/>
</dbReference>
<dbReference type="InterPro" id="IPR047548">
    <property type="entry name" value="Rcat_RBR_RNF14"/>
</dbReference>
<dbReference type="SUPFAM" id="SSF54495">
    <property type="entry name" value="UBC-like"/>
    <property type="match status" value="1"/>
</dbReference>
<feature type="domain" description="RING-type" evidence="14">
    <location>
        <begin position="193"/>
        <end position="238"/>
    </location>
</feature>
<feature type="region of interest" description="Disordered" evidence="13">
    <location>
        <begin position="543"/>
        <end position="607"/>
    </location>
</feature>
<dbReference type="GO" id="GO:0061630">
    <property type="term" value="F:ubiquitin protein ligase activity"/>
    <property type="evidence" value="ECO:0007669"/>
    <property type="project" value="UniProtKB-EC"/>
</dbReference>
<feature type="compositionally biased region" description="Acidic residues" evidence="13">
    <location>
        <begin position="626"/>
        <end position="643"/>
    </location>
</feature>
<accession>A0A9W7SW39</accession>
<reference evidence="17 18" key="2">
    <citation type="journal article" date="2021" name="Curr. Genet.">
        <title>Genetic response to nitrogen starvation in the aggressive Eucalyptus foliar pathogen Teratosphaeria destructans.</title>
        <authorList>
            <person name="Havenga M."/>
            <person name="Wingfield B.D."/>
            <person name="Wingfield M.J."/>
            <person name="Dreyer L.L."/>
            <person name="Roets F."/>
            <person name="Aylward J."/>
        </authorList>
    </citation>
    <scope>NUCLEOTIDE SEQUENCE [LARGE SCALE GENOMIC DNA]</scope>
    <source>
        <strain evidence="17">CMW44962</strain>
    </source>
</reference>
<dbReference type="SUPFAM" id="SSF57850">
    <property type="entry name" value="RING/U-box"/>
    <property type="match status" value="2"/>
</dbReference>
<dbReference type="PROSITE" id="PS00518">
    <property type="entry name" value="ZF_RING_1"/>
    <property type="match status" value="1"/>
</dbReference>
<dbReference type="SMART" id="SM00591">
    <property type="entry name" value="RWD"/>
    <property type="match status" value="1"/>
</dbReference>